<protein>
    <submittedName>
        <fullName evidence="5">DUF2040 domain-containing protein</fullName>
    </submittedName>
</protein>
<feature type="region of interest" description="Disordered" evidence="2">
    <location>
        <begin position="45"/>
        <end position="109"/>
    </location>
</feature>
<dbReference type="InterPro" id="IPR051655">
    <property type="entry name" value="FAM161"/>
</dbReference>
<keyword evidence="1" id="KW-0175">Coiled coil</keyword>
<accession>A0A0N4XDA6</accession>
<feature type="region of interest" description="Disordered" evidence="2">
    <location>
        <begin position="210"/>
        <end position="233"/>
    </location>
</feature>
<dbReference type="GO" id="GO:0005856">
    <property type="term" value="C:cytoskeleton"/>
    <property type="evidence" value="ECO:0007669"/>
    <property type="project" value="UniProtKB-ARBA"/>
</dbReference>
<evidence type="ECO:0000256" key="2">
    <source>
        <dbReference type="SAM" id="MobiDB-lite"/>
    </source>
</evidence>
<organism evidence="5">
    <name type="scientific">Nippostrongylus brasiliensis</name>
    <name type="common">Rat hookworm</name>
    <dbReference type="NCBI Taxonomy" id="27835"/>
    <lineage>
        <taxon>Eukaryota</taxon>
        <taxon>Metazoa</taxon>
        <taxon>Ecdysozoa</taxon>
        <taxon>Nematoda</taxon>
        <taxon>Chromadorea</taxon>
        <taxon>Rhabditida</taxon>
        <taxon>Rhabditina</taxon>
        <taxon>Rhabditomorpha</taxon>
        <taxon>Strongyloidea</taxon>
        <taxon>Heligmosomidae</taxon>
        <taxon>Nippostrongylus</taxon>
    </lineage>
</organism>
<evidence type="ECO:0000313" key="3">
    <source>
        <dbReference type="EMBL" id="VDL63172.1"/>
    </source>
</evidence>
<dbReference type="AlphaFoldDB" id="A0A0N4XDA6"/>
<dbReference type="PANTHER" id="PTHR21501:SF1">
    <property type="entry name" value="PROTEIN FAM-161"/>
    <property type="match status" value="1"/>
</dbReference>
<evidence type="ECO:0000256" key="1">
    <source>
        <dbReference type="ARBA" id="ARBA00023054"/>
    </source>
</evidence>
<feature type="region of interest" description="Disordered" evidence="2">
    <location>
        <begin position="367"/>
        <end position="424"/>
    </location>
</feature>
<reference evidence="5" key="1">
    <citation type="submission" date="2016-04" db="UniProtKB">
        <authorList>
            <consortium name="WormBaseParasite"/>
        </authorList>
    </citation>
    <scope>IDENTIFICATION</scope>
</reference>
<sequence>MRLSTKGSILLIGALKNPLRRVQRSCSKMVAVSHLIALSNPLVEVQKQRKRRGREKNELVPVKSPAPWSKSRNEDAADSKSRQMTRSKSLVTIREPTKERSSTASTAKRTVVPEPIQNFVPQVTVPTPFKFTTRKTIVNTYSTKFVQEMVSRKKAEEELLEHESSQMKPFTAKIVPKSTYVPTNPRVTDKAYVEAIRRRLTATMRKHFEQEALTRRTKSMGDISGRQRQEKLDEERHRSEKFWEEKKDELNLSRLRLLSSMGSQLNIDEEIERKTAEKKKHVTEISRDYERYLAEMQQRVIERPLIMERQSIIAHKQNFARKYDQRMAAVGRASLTGKARLGVAQRHDSDFSGATYSVKAEDDAAEGVVEDYGNASFESEDDSSATNKRSSSSASSSGSASSSNSSKRSSQKSSSSQSSKRSSH</sequence>
<evidence type="ECO:0000313" key="4">
    <source>
        <dbReference type="Proteomes" id="UP000271162"/>
    </source>
</evidence>
<proteinExistence type="predicted"/>
<dbReference type="EMBL" id="UYSL01000213">
    <property type="protein sequence ID" value="VDL63172.1"/>
    <property type="molecule type" value="Genomic_DNA"/>
</dbReference>
<evidence type="ECO:0000313" key="5">
    <source>
        <dbReference type="WBParaSite" id="NBR_0000049101-mRNA-1"/>
    </source>
</evidence>
<dbReference type="GO" id="GO:0044782">
    <property type="term" value="P:cilium organization"/>
    <property type="evidence" value="ECO:0007669"/>
    <property type="project" value="TreeGrafter"/>
</dbReference>
<keyword evidence="4" id="KW-1185">Reference proteome</keyword>
<dbReference type="WBParaSite" id="NBR_0000049101-mRNA-1">
    <property type="protein sequence ID" value="NBR_0000049101-mRNA-1"/>
    <property type="gene ID" value="NBR_0000049101"/>
</dbReference>
<dbReference type="STRING" id="27835.A0A0N4XDA6"/>
<dbReference type="GO" id="GO:0005929">
    <property type="term" value="C:cilium"/>
    <property type="evidence" value="ECO:0007669"/>
    <property type="project" value="TreeGrafter"/>
</dbReference>
<dbReference type="PANTHER" id="PTHR21501">
    <property type="entry name" value="PROTEIN FAM-161"/>
    <property type="match status" value="1"/>
</dbReference>
<feature type="compositionally biased region" description="Low complexity" evidence="2">
    <location>
        <begin position="384"/>
        <end position="424"/>
    </location>
</feature>
<feature type="compositionally biased region" description="Basic and acidic residues" evidence="2">
    <location>
        <begin position="71"/>
        <end position="81"/>
    </location>
</feature>
<reference evidence="3 4" key="2">
    <citation type="submission" date="2018-11" db="EMBL/GenBank/DDBJ databases">
        <authorList>
            <consortium name="Pathogen Informatics"/>
        </authorList>
    </citation>
    <scope>NUCLEOTIDE SEQUENCE [LARGE SCALE GENOMIC DNA]</scope>
</reference>
<name>A0A0N4XDA6_NIPBR</name>
<gene>
    <name evidence="3" type="ORF">NBR_LOCUS492</name>
</gene>
<dbReference type="Proteomes" id="UP000271162">
    <property type="component" value="Unassembled WGS sequence"/>
</dbReference>